<dbReference type="Proteomes" id="UP000814078">
    <property type="component" value="Unassembled WGS sequence"/>
</dbReference>
<evidence type="ECO:0000256" key="1">
    <source>
        <dbReference type="SAM" id="Phobius"/>
    </source>
</evidence>
<dbReference type="GeneID" id="45624299"/>
<dbReference type="RefSeq" id="WP_029529087.1">
    <property type="nucleotide sequence ID" value="NZ_AVQG01000003.1"/>
</dbReference>
<reference evidence="3 5" key="2">
    <citation type="submission" date="2019-11" db="EMBL/GenBank/DDBJ databases">
        <title>Epiphytic Pseudomonas syringae from cherry orchards.</title>
        <authorList>
            <person name="Hulin M.T."/>
        </authorList>
    </citation>
    <scope>NUCLEOTIDE SEQUENCE [LARGE SCALE GENOMIC DNA]</scope>
    <source>
        <strain evidence="3 5">PA-5-11C</strain>
    </source>
</reference>
<evidence type="ECO:0000313" key="5">
    <source>
        <dbReference type="Proteomes" id="UP000814078"/>
    </source>
</evidence>
<dbReference type="AlphaFoldDB" id="A0A1N7U3W2"/>
<keyword evidence="5" id="KW-1185">Reference proteome</keyword>
<evidence type="ECO:0000313" key="4">
    <source>
        <dbReference type="Proteomes" id="UP000027308"/>
    </source>
</evidence>
<dbReference type="Proteomes" id="UP000027308">
    <property type="component" value="Chromosome"/>
</dbReference>
<dbReference type="EMBL" id="WKCM01000019">
    <property type="protein sequence ID" value="MCF5319232.1"/>
    <property type="molecule type" value="Genomic_DNA"/>
</dbReference>
<feature type="transmembrane region" description="Helical" evidence="1">
    <location>
        <begin position="43"/>
        <end position="62"/>
    </location>
</feature>
<protein>
    <submittedName>
        <fullName evidence="2">Uncharacterized protein</fullName>
    </submittedName>
</protein>
<keyword evidence="1" id="KW-0812">Transmembrane</keyword>
<dbReference type="EMBL" id="CP007637">
    <property type="protein sequence ID" value="AIB37527.1"/>
    <property type="molecule type" value="Genomic_DNA"/>
</dbReference>
<sequence length="79" mass="8760">MRPTTAPPFSYISWIIALLIGLIVVGLAYGVRHAIEGTDSNTPHSWLNLTLLLGGYLLLFCLQPIQKAVQRKLCRQAAR</sequence>
<evidence type="ECO:0000313" key="2">
    <source>
        <dbReference type="EMBL" id="AIB37527.1"/>
    </source>
</evidence>
<organism evidence="2 4">
    <name type="scientific">Pseudomonas simiae</name>
    <dbReference type="NCBI Taxonomy" id="321846"/>
    <lineage>
        <taxon>Bacteria</taxon>
        <taxon>Pseudomonadati</taxon>
        <taxon>Pseudomonadota</taxon>
        <taxon>Gammaproteobacteria</taxon>
        <taxon>Pseudomonadales</taxon>
        <taxon>Pseudomonadaceae</taxon>
        <taxon>Pseudomonas</taxon>
    </lineage>
</organism>
<keyword evidence="1" id="KW-1133">Transmembrane helix</keyword>
<evidence type="ECO:0000313" key="3">
    <source>
        <dbReference type="EMBL" id="MCF5319232.1"/>
    </source>
</evidence>
<gene>
    <name evidence="3" type="ORF">GIW13_13135</name>
    <name evidence="2" type="ORF">PS417_18435</name>
</gene>
<feature type="transmembrane region" description="Helical" evidence="1">
    <location>
        <begin position="12"/>
        <end position="31"/>
    </location>
</feature>
<proteinExistence type="predicted"/>
<keyword evidence="1" id="KW-0472">Membrane</keyword>
<accession>A0A1N7U3W2</accession>
<reference evidence="2 4" key="1">
    <citation type="submission" date="2014-05" db="EMBL/GenBank/DDBJ databases">
        <title>Pseudomonas simiae WCS417.</title>
        <authorList>
            <person name="Berendsen R.L."/>
        </authorList>
    </citation>
    <scope>NUCLEOTIDE SEQUENCE [LARGE SCALE GENOMIC DNA]</scope>
    <source>
        <strain evidence="2 4">WCS417</strain>
    </source>
</reference>
<name>A0A1N7U3W2_9PSED</name>